<evidence type="ECO:0000256" key="1">
    <source>
        <dbReference type="SAM" id="SignalP"/>
    </source>
</evidence>
<proteinExistence type="predicted"/>
<name>A0A152A5L8_TIELA</name>
<feature type="signal peptide" evidence="1">
    <location>
        <begin position="1"/>
        <end position="20"/>
    </location>
</feature>
<dbReference type="Proteomes" id="UP000076078">
    <property type="component" value="Unassembled WGS sequence"/>
</dbReference>
<dbReference type="EMBL" id="LODT01000009">
    <property type="protein sequence ID" value="KYR01391.1"/>
    <property type="molecule type" value="Genomic_DNA"/>
</dbReference>
<sequence>MNSISTIFIFIFLSIGIAYGQTCSISGYTADSCSGRYIYNNSTTISNKFDMGRKQVTFQQDLVFNQTTITIDHYEGDDWPIIVQNKLQWVGSNYMNIKTFATIDKSATSKTITIKTTKYTESSIALGSIIFNIEHNEPGNYGCIMDSISLLSAKAICSNGPLTKTISIFIKVKGSTPQLTDEYRLSKRNQIVSLINTPEFTVKRVGVSFQDVTSNSYTLVIDLLGSLSIYPDAKDIYGKITIDALKNNGVIGKDTNAEIGSVTNAPAKGTPLNNASQLQNGIFLFFIVFTIIFQLSF</sequence>
<keyword evidence="3" id="KW-1185">Reference proteome</keyword>
<reference evidence="2 3" key="1">
    <citation type="submission" date="2015-12" db="EMBL/GenBank/DDBJ databases">
        <title>Dictyostelia acquired genes for synthesis and detection of signals that induce cell-type specialization by lateral gene transfer from prokaryotes.</title>
        <authorList>
            <person name="Gloeckner G."/>
            <person name="Schaap P."/>
        </authorList>
    </citation>
    <scope>NUCLEOTIDE SEQUENCE [LARGE SCALE GENOMIC DNA]</scope>
    <source>
        <strain evidence="2 3">TK</strain>
    </source>
</reference>
<dbReference type="AlphaFoldDB" id="A0A152A5L8"/>
<accession>A0A152A5L8</accession>
<comment type="caution">
    <text evidence="2">The sequence shown here is derived from an EMBL/GenBank/DDBJ whole genome shotgun (WGS) entry which is preliminary data.</text>
</comment>
<gene>
    <name evidence="2" type="ORF">DLAC_01980</name>
</gene>
<organism evidence="2 3">
    <name type="scientific">Tieghemostelium lacteum</name>
    <name type="common">Slime mold</name>
    <name type="synonym">Dictyostelium lacteum</name>
    <dbReference type="NCBI Taxonomy" id="361077"/>
    <lineage>
        <taxon>Eukaryota</taxon>
        <taxon>Amoebozoa</taxon>
        <taxon>Evosea</taxon>
        <taxon>Eumycetozoa</taxon>
        <taxon>Dictyostelia</taxon>
        <taxon>Dictyosteliales</taxon>
        <taxon>Raperosteliaceae</taxon>
        <taxon>Tieghemostelium</taxon>
    </lineage>
</organism>
<dbReference type="InParanoid" id="A0A152A5L8"/>
<protein>
    <submittedName>
        <fullName evidence="2">Uncharacterized protein</fullName>
    </submittedName>
</protein>
<evidence type="ECO:0000313" key="2">
    <source>
        <dbReference type="EMBL" id="KYR01391.1"/>
    </source>
</evidence>
<keyword evidence="1" id="KW-0732">Signal</keyword>
<feature type="chain" id="PRO_5007593653" evidence="1">
    <location>
        <begin position="21"/>
        <end position="297"/>
    </location>
</feature>
<evidence type="ECO:0000313" key="3">
    <source>
        <dbReference type="Proteomes" id="UP000076078"/>
    </source>
</evidence>